<dbReference type="PANTHER" id="PTHR36466:SF1">
    <property type="entry name" value="BCL-2-LIKE PROTEIN 15"/>
    <property type="match status" value="1"/>
</dbReference>
<dbReference type="PANTHER" id="PTHR36466">
    <property type="entry name" value="BCL-2-LIKE PROTEIN 15"/>
    <property type="match status" value="1"/>
</dbReference>
<sequence>MHTGSTEEKDDFDPVLVADKLRTIGDALNNDPLSYIHFLIKCVLQTLEAAFSHSVEALCETYSATAAEVAPEIQLIKTSVALGVYVAKTAPELKSKVQNALSSFLSNRVSGWVTQQGGWVSHV</sequence>
<evidence type="ECO:0008006" key="3">
    <source>
        <dbReference type="Google" id="ProtNLM"/>
    </source>
</evidence>
<name>A0A8C7Y117_9TELE</name>
<dbReference type="GeneTree" id="ENSGT00940000176117"/>
<reference evidence="1" key="2">
    <citation type="submission" date="2025-09" db="UniProtKB">
        <authorList>
            <consortium name="Ensembl"/>
        </authorList>
    </citation>
    <scope>IDENTIFICATION</scope>
</reference>
<dbReference type="InterPro" id="IPR036834">
    <property type="entry name" value="Bcl-2-like_sf"/>
</dbReference>
<dbReference type="SUPFAM" id="SSF56854">
    <property type="entry name" value="Bcl-2 inhibitors of programmed cell death"/>
    <property type="match status" value="1"/>
</dbReference>
<dbReference type="InterPro" id="IPR033543">
    <property type="entry name" value="BCL2L15"/>
</dbReference>
<reference evidence="1" key="1">
    <citation type="submission" date="2025-08" db="UniProtKB">
        <authorList>
            <consortium name="Ensembl"/>
        </authorList>
    </citation>
    <scope>IDENTIFICATION</scope>
</reference>
<evidence type="ECO:0000313" key="1">
    <source>
        <dbReference type="Ensembl" id="ENSOSIP00000020412.1"/>
    </source>
</evidence>
<evidence type="ECO:0000313" key="2">
    <source>
        <dbReference type="Proteomes" id="UP000694383"/>
    </source>
</evidence>
<keyword evidence="2" id="KW-1185">Reference proteome</keyword>
<dbReference type="Ensembl" id="ENSOSIT00000021553.1">
    <property type="protein sequence ID" value="ENSOSIP00000020412.1"/>
    <property type="gene ID" value="ENSOSIG00000010917.1"/>
</dbReference>
<dbReference type="Proteomes" id="UP000694383">
    <property type="component" value="Unplaced"/>
</dbReference>
<organism evidence="1 2">
    <name type="scientific">Oryzias sinensis</name>
    <name type="common">Chinese medaka</name>
    <dbReference type="NCBI Taxonomy" id="183150"/>
    <lineage>
        <taxon>Eukaryota</taxon>
        <taxon>Metazoa</taxon>
        <taxon>Chordata</taxon>
        <taxon>Craniata</taxon>
        <taxon>Vertebrata</taxon>
        <taxon>Euteleostomi</taxon>
        <taxon>Actinopterygii</taxon>
        <taxon>Neopterygii</taxon>
        <taxon>Teleostei</taxon>
        <taxon>Neoteleostei</taxon>
        <taxon>Acanthomorphata</taxon>
        <taxon>Ovalentaria</taxon>
        <taxon>Atherinomorphae</taxon>
        <taxon>Beloniformes</taxon>
        <taxon>Adrianichthyidae</taxon>
        <taxon>Oryziinae</taxon>
        <taxon>Oryzias</taxon>
    </lineage>
</organism>
<dbReference type="GO" id="GO:0042981">
    <property type="term" value="P:regulation of apoptotic process"/>
    <property type="evidence" value="ECO:0007669"/>
    <property type="project" value="InterPro"/>
</dbReference>
<protein>
    <recommendedName>
        <fullName evidence="3">Bcl-2-like protein 15</fullName>
    </recommendedName>
</protein>
<accession>A0A8C7Y117</accession>
<dbReference type="AlphaFoldDB" id="A0A8C7Y117"/>
<proteinExistence type="predicted"/>
<dbReference type="Gene3D" id="1.10.437.10">
    <property type="entry name" value="Blc2-like"/>
    <property type="match status" value="1"/>
</dbReference>